<evidence type="ECO:0000313" key="1">
    <source>
        <dbReference type="EMBL" id="KAI0036308.1"/>
    </source>
</evidence>
<protein>
    <submittedName>
        <fullName evidence="1">Uncharacterized protein</fullName>
    </submittedName>
</protein>
<accession>A0ACB8QXP7</accession>
<proteinExistence type="predicted"/>
<organism evidence="1 2">
    <name type="scientific">Vararia minispora EC-137</name>
    <dbReference type="NCBI Taxonomy" id="1314806"/>
    <lineage>
        <taxon>Eukaryota</taxon>
        <taxon>Fungi</taxon>
        <taxon>Dikarya</taxon>
        <taxon>Basidiomycota</taxon>
        <taxon>Agaricomycotina</taxon>
        <taxon>Agaricomycetes</taxon>
        <taxon>Russulales</taxon>
        <taxon>Lachnocladiaceae</taxon>
        <taxon>Vararia</taxon>
    </lineage>
</organism>
<gene>
    <name evidence="1" type="ORF">K488DRAFT_67781</name>
</gene>
<name>A0ACB8QXP7_9AGAM</name>
<keyword evidence="2" id="KW-1185">Reference proteome</keyword>
<evidence type="ECO:0000313" key="2">
    <source>
        <dbReference type="Proteomes" id="UP000814128"/>
    </source>
</evidence>
<reference evidence="1" key="1">
    <citation type="submission" date="2021-02" db="EMBL/GenBank/DDBJ databases">
        <authorList>
            <consortium name="DOE Joint Genome Institute"/>
            <person name="Ahrendt S."/>
            <person name="Looney B.P."/>
            <person name="Miyauchi S."/>
            <person name="Morin E."/>
            <person name="Drula E."/>
            <person name="Courty P.E."/>
            <person name="Chicoki N."/>
            <person name="Fauchery L."/>
            <person name="Kohler A."/>
            <person name="Kuo A."/>
            <person name="Labutti K."/>
            <person name="Pangilinan J."/>
            <person name="Lipzen A."/>
            <person name="Riley R."/>
            <person name="Andreopoulos W."/>
            <person name="He G."/>
            <person name="Johnson J."/>
            <person name="Barry K.W."/>
            <person name="Grigoriev I.V."/>
            <person name="Nagy L."/>
            <person name="Hibbett D."/>
            <person name="Henrissat B."/>
            <person name="Matheny P.B."/>
            <person name="Labbe J."/>
            <person name="Martin F."/>
        </authorList>
    </citation>
    <scope>NUCLEOTIDE SEQUENCE</scope>
    <source>
        <strain evidence="1">EC-137</strain>
    </source>
</reference>
<comment type="caution">
    <text evidence="1">The sequence shown here is derived from an EMBL/GenBank/DDBJ whole genome shotgun (WGS) entry which is preliminary data.</text>
</comment>
<dbReference type="Proteomes" id="UP000814128">
    <property type="component" value="Unassembled WGS sequence"/>
</dbReference>
<dbReference type="EMBL" id="MU273473">
    <property type="protein sequence ID" value="KAI0036308.1"/>
    <property type="molecule type" value="Genomic_DNA"/>
</dbReference>
<sequence length="494" mass="55036">MTKRRHNDLVPISKLPLELFTEIVRLVTEASRPQRKHYHLQRRLGWLSLTHVCSSWRSRIIGLPALWASNIGIFPSAIKEMLLRAGPSSPITLHVGHDPASIRMLSEEEPDLSDRTSKIFCEYYISDEAQRRLGKLIEDSPNLSELSLRAFKFPSRPQKFPRISIPSLRVLRLQTCDAIFTSNVLVSLDISYYCRHSTKLPPLRDILEVINNARQTLETVTICLHAEVVEEAGEVSGSGDPWESSISLPNLRVLSIGDAYGPSRLLSHLVLPSTTSIDLICHTGWSDKTEARCRAALDTAATVVPDACAICLYVGDGQDPCHNRELFWLNFYARAPTSWHDAVPPTIRVCFRGTRPSLAVFRDALAAMPVHSLAIDAVHLQPAFAADLVCCFPRIRRLTVFNPHALKHDLLAALAEGGGLPDLEYLSLDGRGLRRARISCKRLQRQVEALLQQSVNFKTLRVGSNVGTYLRAGPPLEAALESLRDAVPGLEWHA</sequence>
<reference evidence="1" key="2">
    <citation type="journal article" date="2022" name="New Phytol.">
        <title>Evolutionary transition to the ectomycorrhizal habit in the genomes of a hyperdiverse lineage of mushroom-forming fungi.</title>
        <authorList>
            <person name="Looney B."/>
            <person name="Miyauchi S."/>
            <person name="Morin E."/>
            <person name="Drula E."/>
            <person name="Courty P.E."/>
            <person name="Kohler A."/>
            <person name="Kuo A."/>
            <person name="LaButti K."/>
            <person name="Pangilinan J."/>
            <person name="Lipzen A."/>
            <person name="Riley R."/>
            <person name="Andreopoulos W."/>
            <person name="He G."/>
            <person name="Johnson J."/>
            <person name="Nolan M."/>
            <person name="Tritt A."/>
            <person name="Barry K.W."/>
            <person name="Grigoriev I.V."/>
            <person name="Nagy L.G."/>
            <person name="Hibbett D."/>
            <person name="Henrissat B."/>
            <person name="Matheny P.B."/>
            <person name="Labbe J."/>
            <person name="Martin F.M."/>
        </authorList>
    </citation>
    <scope>NUCLEOTIDE SEQUENCE</scope>
    <source>
        <strain evidence="1">EC-137</strain>
    </source>
</reference>